<accession>A0ABP9Z0E1</accession>
<dbReference type="EMBL" id="BAABUK010000013">
    <property type="protein sequence ID" value="GAA5812555.1"/>
    <property type="molecule type" value="Genomic_DNA"/>
</dbReference>
<name>A0ABP9Z0E1_9FUNG</name>
<keyword evidence="3" id="KW-1185">Reference proteome</keyword>
<feature type="domain" description="PAS" evidence="1">
    <location>
        <begin position="20"/>
        <end position="57"/>
    </location>
</feature>
<proteinExistence type="predicted"/>
<evidence type="ECO:0000313" key="2">
    <source>
        <dbReference type="EMBL" id="GAA5812555.1"/>
    </source>
</evidence>
<comment type="caution">
    <text evidence="2">The sequence shown here is derived from an EMBL/GenBank/DDBJ whole genome shotgun (WGS) entry which is preliminary data.</text>
</comment>
<protein>
    <recommendedName>
        <fullName evidence="1">PAS domain-containing protein</fullName>
    </recommendedName>
</protein>
<dbReference type="InterPro" id="IPR000014">
    <property type="entry name" value="PAS"/>
</dbReference>
<dbReference type="PROSITE" id="PS50112">
    <property type="entry name" value="PAS"/>
    <property type="match status" value="1"/>
</dbReference>
<evidence type="ECO:0000259" key="1">
    <source>
        <dbReference type="PROSITE" id="PS50112"/>
    </source>
</evidence>
<gene>
    <name evidence="2" type="ORF">MFLAVUS_006012</name>
</gene>
<reference evidence="2 3" key="1">
    <citation type="submission" date="2024-04" db="EMBL/GenBank/DDBJ databases">
        <title>genome sequences of Mucor flavus KT1a and Helicostylum pulchrum KT1b strains isolated from the surface of a dry-aged beef.</title>
        <authorList>
            <person name="Toyotome T."/>
            <person name="Hosono M."/>
            <person name="Torimaru M."/>
            <person name="Fukuda K."/>
            <person name="Mikami N."/>
        </authorList>
    </citation>
    <scope>NUCLEOTIDE SEQUENCE [LARGE SCALE GENOMIC DNA]</scope>
    <source>
        <strain evidence="2 3">KT1a</strain>
    </source>
</reference>
<organism evidence="2 3">
    <name type="scientific">Mucor flavus</name>
    <dbReference type="NCBI Taxonomy" id="439312"/>
    <lineage>
        <taxon>Eukaryota</taxon>
        <taxon>Fungi</taxon>
        <taxon>Fungi incertae sedis</taxon>
        <taxon>Mucoromycota</taxon>
        <taxon>Mucoromycotina</taxon>
        <taxon>Mucoromycetes</taxon>
        <taxon>Mucorales</taxon>
        <taxon>Mucorineae</taxon>
        <taxon>Mucoraceae</taxon>
        <taxon>Mucor</taxon>
    </lineage>
</organism>
<sequence length="397" mass="46190">MSFTDCHTFHGCPLRSSSLLIVSKEKQTIITATDEVFDILGYEPTELVGRSINILDPRQQFYYDGGEKKERFTLCHESLGQLPFEICIHHDPLTNATDLDYWLIRPVNMLRKKPSSPFTILRLSPFGTIEHAYPSTQFPQQTRELKGHPIMSFVHESDVRPLCDKLCNIQRRTHQTFRIRWLNLLHPKESHNDQDFEWVSLTVMNSPRKQSCDAAYDPQSRPICIIRPDPPCILEKSQKECQSSYLTPYLLTGLVSGTVRLLWEGTSLGVNTFLEVMEAMHDAMNHGKTYIIEYLAHILTYSIKMMNEIIYSSSLDEFKQEQNQEQHKNTTKKKKQLNLDDRLLLEEKKKKYHLYGLSSIKVSMENNIWSVPLYINKTIKSSSYLTDNKSLRKQKKI</sequence>
<evidence type="ECO:0000313" key="3">
    <source>
        <dbReference type="Proteomes" id="UP001473302"/>
    </source>
</evidence>
<dbReference type="Proteomes" id="UP001473302">
    <property type="component" value="Unassembled WGS sequence"/>
</dbReference>